<dbReference type="PANTHER" id="PTHR13199:SF23">
    <property type="entry name" value="MEIOSIS CHROMOSOME SEGREGATION FAMILY PROTEIN"/>
    <property type="match status" value="1"/>
</dbReference>
<protein>
    <recommendedName>
        <fullName evidence="2">Atos-like conserved domain-containing protein</fullName>
    </recommendedName>
</protein>
<feature type="region of interest" description="Disordered" evidence="1">
    <location>
        <begin position="663"/>
        <end position="688"/>
    </location>
</feature>
<name>A0AA88DLP0_FICCA</name>
<evidence type="ECO:0000259" key="2">
    <source>
        <dbReference type="SMART" id="SM01177"/>
    </source>
</evidence>
<dbReference type="Pfam" id="PF13915">
    <property type="entry name" value="DUF4210"/>
    <property type="match status" value="1"/>
</dbReference>
<feature type="compositionally biased region" description="Basic and acidic residues" evidence="1">
    <location>
        <begin position="613"/>
        <end position="634"/>
    </location>
</feature>
<dbReference type="InterPro" id="IPR051506">
    <property type="entry name" value="ATOS_Transcription_Regulators"/>
</dbReference>
<dbReference type="AlphaFoldDB" id="A0AA88DLP0"/>
<dbReference type="Proteomes" id="UP001187192">
    <property type="component" value="Unassembled WGS sequence"/>
</dbReference>
<feature type="domain" description="Atos-like conserved" evidence="2">
    <location>
        <begin position="402"/>
        <end position="461"/>
    </location>
</feature>
<evidence type="ECO:0000313" key="4">
    <source>
        <dbReference type="Proteomes" id="UP001187192"/>
    </source>
</evidence>
<dbReference type="PANTHER" id="PTHR13199">
    <property type="entry name" value="GH03947P"/>
    <property type="match status" value="1"/>
</dbReference>
<gene>
    <name evidence="3" type="ORF">TIFTF001_026545</name>
</gene>
<organism evidence="3 4">
    <name type="scientific">Ficus carica</name>
    <name type="common">Common fig</name>
    <dbReference type="NCBI Taxonomy" id="3494"/>
    <lineage>
        <taxon>Eukaryota</taxon>
        <taxon>Viridiplantae</taxon>
        <taxon>Streptophyta</taxon>
        <taxon>Embryophyta</taxon>
        <taxon>Tracheophyta</taxon>
        <taxon>Spermatophyta</taxon>
        <taxon>Magnoliopsida</taxon>
        <taxon>eudicotyledons</taxon>
        <taxon>Gunneridae</taxon>
        <taxon>Pentapetalae</taxon>
        <taxon>rosids</taxon>
        <taxon>fabids</taxon>
        <taxon>Rosales</taxon>
        <taxon>Moraceae</taxon>
        <taxon>Ficeae</taxon>
        <taxon>Ficus</taxon>
    </lineage>
</organism>
<feature type="compositionally biased region" description="Basic and acidic residues" evidence="1">
    <location>
        <begin position="671"/>
        <end position="688"/>
    </location>
</feature>
<sequence>MGLPQIPVGTTSEEAAEAVLGAFLQSPPRITDESSSDLDGMHHGSSSRMAGGSLYSSLGDFPGESSKFRGAIGVTTNVHCLRLGSVDNAGHYTPKNGRNVHSPASRIVGFNSNKNASTSDGFKGASAGHVHSSAAGTVTANETMSSGSLVRKRLLSPLNTMLFPDQQFEGHPLDIGGRNIQPDSLAGTVKLSASVVQDYKKANVGGKDHFSIPIWSFSSCLEQKNVPHDDNIMESIFADGPLLGSQESPSHSSCLSSPALYELRGPSNIKLQCGEISAPLKKGISSPLSLSPLGPKFSERLKTAGGFKNIKRELGDCHSMLSNVEQTFDLSEPGMIFAHEEDDFRIASKSFEEEEFFYKEFRPSSVGNNTDAGASVSGGSVPTSQCMRIFRSLSGLPIRRSLVGSFEESLLSGRFSSGKPSQSIDGFLAVLSITGGNFSPQSQKLPFSVTSVDGDCYLLYYASIDLARNSSINRGKSQKSKRVAMARIPCTAFQFTLPEIAFLVLTVLSNPEKTPLHTFLCNYDLSDMPAGTKTFLRQKVSLASSNPSSTRLKQGKIDMDSKVKNKETSQKTRNIVGEADMVDMPGSLDKGTVATSEDSSIMDSVDNNSNGGDCKDQNLVDKWQGTDKKSGERGCLRVNENSNNGSGALRYALHLRFICPLPKSSRSSQKCKSDPLSKPERKGLDSDGERRFYLYNDLRVVFPQRHSDDDEGKLKVEYHYPEDPRYFDIN</sequence>
<dbReference type="SMART" id="SM01177">
    <property type="entry name" value="DUF4210"/>
    <property type="match status" value="1"/>
</dbReference>
<comment type="caution">
    <text evidence="3">The sequence shown here is derived from an EMBL/GenBank/DDBJ whole genome shotgun (WGS) entry which is preliminary data.</text>
</comment>
<keyword evidence="4" id="KW-1185">Reference proteome</keyword>
<dbReference type="InterPro" id="IPR025261">
    <property type="entry name" value="Atos-like_cons_dom"/>
</dbReference>
<dbReference type="EMBL" id="BTGU01000070">
    <property type="protein sequence ID" value="GMN57445.1"/>
    <property type="molecule type" value="Genomic_DNA"/>
</dbReference>
<reference evidence="3" key="1">
    <citation type="submission" date="2023-07" db="EMBL/GenBank/DDBJ databases">
        <title>draft genome sequence of fig (Ficus carica).</title>
        <authorList>
            <person name="Takahashi T."/>
            <person name="Nishimura K."/>
        </authorList>
    </citation>
    <scope>NUCLEOTIDE SEQUENCE</scope>
</reference>
<proteinExistence type="predicted"/>
<accession>A0AA88DLP0</accession>
<feature type="compositionally biased region" description="Polar residues" evidence="1">
    <location>
        <begin position="593"/>
        <end position="611"/>
    </location>
</feature>
<evidence type="ECO:0000313" key="3">
    <source>
        <dbReference type="EMBL" id="GMN57445.1"/>
    </source>
</evidence>
<feature type="region of interest" description="Disordered" evidence="1">
    <location>
        <begin position="582"/>
        <end position="634"/>
    </location>
</feature>
<feature type="region of interest" description="Disordered" evidence="1">
    <location>
        <begin position="25"/>
        <end position="47"/>
    </location>
</feature>
<dbReference type="Pfam" id="PF13889">
    <property type="entry name" value="Chromosome_seg"/>
    <property type="match status" value="1"/>
</dbReference>
<dbReference type="InterPro" id="IPR033473">
    <property type="entry name" value="Atos-like_C"/>
</dbReference>
<evidence type="ECO:0000256" key="1">
    <source>
        <dbReference type="SAM" id="MobiDB-lite"/>
    </source>
</evidence>